<proteinExistence type="predicted"/>
<accession>A0A8H3GUY2</accession>
<feature type="region of interest" description="Disordered" evidence="2">
    <location>
        <begin position="36"/>
        <end position="427"/>
    </location>
</feature>
<keyword evidence="1" id="KW-0175">Coiled coil</keyword>
<feature type="coiled-coil region" evidence="1">
    <location>
        <begin position="442"/>
        <end position="505"/>
    </location>
</feature>
<evidence type="ECO:0008006" key="5">
    <source>
        <dbReference type="Google" id="ProtNLM"/>
    </source>
</evidence>
<evidence type="ECO:0000313" key="3">
    <source>
        <dbReference type="EMBL" id="CAE6466813.1"/>
    </source>
</evidence>
<feature type="compositionally biased region" description="Low complexity" evidence="2">
    <location>
        <begin position="225"/>
        <end position="240"/>
    </location>
</feature>
<feature type="compositionally biased region" description="Basic and acidic residues" evidence="2">
    <location>
        <begin position="49"/>
        <end position="66"/>
    </location>
</feature>
<feature type="compositionally biased region" description="Gly residues" evidence="2">
    <location>
        <begin position="99"/>
        <end position="119"/>
    </location>
</feature>
<comment type="caution">
    <text evidence="3">The sequence shown here is derived from an EMBL/GenBank/DDBJ whole genome shotgun (WGS) entry which is preliminary data.</text>
</comment>
<evidence type="ECO:0000256" key="2">
    <source>
        <dbReference type="SAM" id="MobiDB-lite"/>
    </source>
</evidence>
<feature type="coiled-coil region" evidence="1">
    <location>
        <begin position="761"/>
        <end position="795"/>
    </location>
</feature>
<feature type="coiled-coil region" evidence="1">
    <location>
        <begin position="942"/>
        <end position="1008"/>
    </location>
</feature>
<dbReference type="EMBL" id="CAJMWS010000868">
    <property type="protein sequence ID" value="CAE6466813.1"/>
    <property type="molecule type" value="Genomic_DNA"/>
</dbReference>
<organism evidence="3 4">
    <name type="scientific">Rhizoctonia solani</name>
    <dbReference type="NCBI Taxonomy" id="456999"/>
    <lineage>
        <taxon>Eukaryota</taxon>
        <taxon>Fungi</taxon>
        <taxon>Dikarya</taxon>
        <taxon>Basidiomycota</taxon>
        <taxon>Agaricomycotina</taxon>
        <taxon>Agaricomycetes</taxon>
        <taxon>Cantharellales</taxon>
        <taxon>Ceratobasidiaceae</taxon>
        <taxon>Rhizoctonia</taxon>
    </lineage>
</organism>
<dbReference type="GO" id="GO:0000785">
    <property type="term" value="C:chromatin"/>
    <property type="evidence" value="ECO:0007669"/>
    <property type="project" value="TreeGrafter"/>
</dbReference>
<dbReference type="PANTHER" id="PTHR43941">
    <property type="entry name" value="STRUCTURAL MAINTENANCE OF CHROMOSOMES PROTEIN 2"/>
    <property type="match status" value="1"/>
</dbReference>
<dbReference type="AlphaFoldDB" id="A0A8H3GUY2"/>
<feature type="compositionally biased region" description="Polar residues" evidence="2">
    <location>
        <begin position="843"/>
        <end position="859"/>
    </location>
</feature>
<reference evidence="3" key="1">
    <citation type="submission" date="2021-01" db="EMBL/GenBank/DDBJ databases">
        <authorList>
            <person name="Kaushik A."/>
        </authorList>
    </citation>
    <scope>NUCLEOTIDE SEQUENCE</scope>
    <source>
        <strain evidence="3">AG1-1C</strain>
    </source>
</reference>
<dbReference type="GO" id="GO:0000796">
    <property type="term" value="C:condensin complex"/>
    <property type="evidence" value="ECO:0007669"/>
    <property type="project" value="TreeGrafter"/>
</dbReference>
<feature type="region of interest" description="Disordered" evidence="2">
    <location>
        <begin position="809"/>
        <end position="865"/>
    </location>
</feature>
<dbReference type="GO" id="GO:0000793">
    <property type="term" value="C:condensed chromosome"/>
    <property type="evidence" value="ECO:0007669"/>
    <property type="project" value="TreeGrafter"/>
</dbReference>
<dbReference type="PANTHER" id="PTHR43941:SF1">
    <property type="entry name" value="STRUCTURAL MAINTENANCE OF CHROMOSOMES PROTEIN 2"/>
    <property type="match status" value="1"/>
</dbReference>
<dbReference type="GO" id="GO:0003682">
    <property type="term" value="F:chromatin binding"/>
    <property type="evidence" value="ECO:0007669"/>
    <property type="project" value="TreeGrafter"/>
</dbReference>
<feature type="compositionally biased region" description="Basic and acidic residues" evidence="2">
    <location>
        <begin position="182"/>
        <end position="212"/>
    </location>
</feature>
<feature type="region of interest" description="Disordered" evidence="2">
    <location>
        <begin position="686"/>
        <end position="705"/>
    </location>
</feature>
<feature type="compositionally biased region" description="Low complexity" evidence="2">
    <location>
        <begin position="276"/>
        <end position="296"/>
    </location>
</feature>
<feature type="compositionally biased region" description="Low complexity" evidence="2">
    <location>
        <begin position="827"/>
        <end position="842"/>
    </location>
</feature>
<dbReference type="Proteomes" id="UP000663846">
    <property type="component" value="Unassembled WGS sequence"/>
</dbReference>
<feature type="region of interest" description="Disordered" evidence="2">
    <location>
        <begin position="731"/>
        <end position="761"/>
    </location>
</feature>
<feature type="compositionally biased region" description="Low complexity" evidence="2">
    <location>
        <begin position="360"/>
        <end position="373"/>
    </location>
</feature>
<feature type="coiled-coil region" evidence="1">
    <location>
        <begin position="529"/>
        <end position="583"/>
    </location>
</feature>
<protein>
    <recommendedName>
        <fullName evidence="5">C3H1-type domain-containing protein</fullName>
    </recommendedName>
</protein>
<dbReference type="GO" id="GO:0007076">
    <property type="term" value="P:mitotic chromosome condensation"/>
    <property type="evidence" value="ECO:0007669"/>
    <property type="project" value="TreeGrafter"/>
</dbReference>
<feature type="compositionally biased region" description="Low complexity" evidence="2">
    <location>
        <begin position="67"/>
        <end position="86"/>
    </location>
</feature>
<gene>
    <name evidence="3" type="ORF">RDB_LOCUS168579</name>
</gene>
<feature type="compositionally biased region" description="Pro residues" evidence="2">
    <location>
        <begin position="327"/>
        <end position="359"/>
    </location>
</feature>
<name>A0A8H3GUY2_9AGAM</name>
<evidence type="ECO:0000256" key="1">
    <source>
        <dbReference type="SAM" id="Coils"/>
    </source>
</evidence>
<evidence type="ECO:0000313" key="4">
    <source>
        <dbReference type="Proteomes" id="UP000663846"/>
    </source>
</evidence>
<sequence>MPLIRCIDEENCRRRSCRFIHPNEPDWQYAIESNLAKKKRAQAATAGHGSRDNGYESRSKGGRDSMGRGSITSSTSGWGDTSGGRTSPERPHREPSPQGWGGASSGGGWGASNSGGWGTPSGDSGFGNTSTSIWGEPSDGGWGNPEPSSRRNSSFSAPKSPTKPPSPRSKDKSPSRHSQSSSKDKDWDREQHRERARDKDRDREKGHQHVQDDSSPSRSNRSHQRSPSPSKPSGKPSSRGESNLSPEHLKFNASVAVNDAMDVDLPNPSSCANKDSSATSVSATVTTTQPAGATPPTEMPISIPFSRAKQSPSVSTAPLGFGAPTIPRAPPAPSAQLSMPPPPPPLGAPPVAPPPPPPATTSATSSAPQPQSSDATKTHALPMRPSGAVSPLSPPQTRTLATPMVLPHGPRSSDTIPPAPAPTSTAPSIERPYEWIESLESLIKQNRVLQNCKQQYARAETQEKMLAHRYPGGPKRTVGDNALSLSDMKRRIESTKTELQALLAQFASRMDVFYRPTEAVKHIDGSKDIEETLSMARRLSDQVSKLESEMQLLQIDTVKSIEMKKFDENIQNGSQAIKKEREERTKAVEDVKKDVKALGYDLNRTKIECERLGEDLVTSGSNLDQVRCDIQAVRDGHVVAMEEVKTIKLEAEASKADVQTVMTKMTEVDQEVAKIKVEVESLKTKLTAPPTSHPPVPPTTTTGKRAWDGIVNHDSNSMEVDDVLPPAKRARTVNPLRPSPFVDSTTPFGSPKSARFDGPSRKDLSERIDMLEDLIENLQGDVRQVESDFQDQIQEFNDQLGSFNERVVNNAESSTETRAESAPPGPSTTRADTTRAAGRSSAPPSRTTFPASWGPTTLPTVDELPSDDMIGRLRVDLDAMMGQVVGLWKGEGDWPAQVQKNLCKALGVESLDDVFKPAPALSPPVVNGRKTPEPQEDWAAMLKSMQEEQTRMREEMKRERTEQETRMKVILNRLERVEEELDKSVKRRDEAERECEVLKSQQVEQRQLLVHLQSVVDNLPKPNNGLLSPEGLLQDAMRNGASPVQQELAALRKLATTVPHLLALAGLSPEKEN</sequence>